<dbReference type="RefSeq" id="WP_368009170.1">
    <property type="nucleotide sequence ID" value="NZ_JAMXFF010000058.1"/>
</dbReference>
<protein>
    <submittedName>
        <fullName evidence="1">Uncharacterized protein</fullName>
    </submittedName>
</protein>
<gene>
    <name evidence="1" type="ORF">NG799_25755</name>
</gene>
<proteinExistence type="predicted"/>
<name>A0ABT2MYW5_9CYAN</name>
<evidence type="ECO:0000313" key="1">
    <source>
        <dbReference type="EMBL" id="MCT7969722.1"/>
    </source>
</evidence>
<keyword evidence="2" id="KW-1185">Reference proteome</keyword>
<dbReference type="Proteomes" id="UP001525890">
    <property type="component" value="Unassembled WGS sequence"/>
</dbReference>
<organism evidence="1 2">
    <name type="scientific">Laspinema palackyanum D2a</name>
    <dbReference type="NCBI Taxonomy" id="2953684"/>
    <lineage>
        <taxon>Bacteria</taxon>
        <taxon>Bacillati</taxon>
        <taxon>Cyanobacteriota</taxon>
        <taxon>Cyanophyceae</taxon>
        <taxon>Oscillatoriophycideae</taxon>
        <taxon>Oscillatoriales</taxon>
        <taxon>Laspinemataceae</taxon>
        <taxon>Laspinema</taxon>
        <taxon>Laspinema palackyanum</taxon>
    </lineage>
</organism>
<evidence type="ECO:0000313" key="2">
    <source>
        <dbReference type="Proteomes" id="UP001525890"/>
    </source>
</evidence>
<accession>A0ABT2MYW5</accession>
<sequence length="87" mass="10034">MSQQIIADLPPNVSWLSNSSIEQLLGISSSLLRQDKAVLKELELIELPERSRGCNREAIEILIKFRQLVKERGRTEAIKEIWRLYDG</sequence>
<reference evidence="1 2" key="1">
    <citation type="journal article" date="2022" name="Front. Microbiol.">
        <title>High genomic differentiation and limited gene flow indicate recent cryptic speciation within the genus Laspinema (cyanobacteria).</title>
        <authorList>
            <person name="Stanojkovic A."/>
            <person name="Skoupy S."/>
            <person name="Skaloud P."/>
            <person name="Dvorak P."/>
        </authorList>
    </citation>
    <scope>NUCLEOTIDE SEQUENCE [LARGE SCALE GENOMIC DNA]</scope>
    <source>
        <strain evidence="1 2">D2a</strain>
    </source>
</reference>
<dbReference type="EMBL" id="JAMXFF010000058">
    <property type="protein sequence ID" value="MCT7969722.1"/>
    <property type="molecule type" value="Genomic_DNA"/>
</dbReference>
<comment type="caution">
    <text evidence="1">The sequence shown here is derived from an EMBL/GenBank/DDBJ whole genome shotgun (WGS) entry which is preliminary data.</text>
</comment>